<dbReference type="GO" id="GO:0003677">
    <property type="term" value="F:DNA binding"/>
    <property type="evidence" value="ECO:0007669"/>
    <property type="project" value="UniProtKB-KW"/>
</dbReference>
<evidence type="ECO:0000313" key="8">
    <source>
        <dbReference type="Proteomes" id="UP001299608"/>
    </source>
</evidence>
<dbReference type="RefSeq" id="WP_117555385.1">
    <property type="nucleotide sequence ID" value="NZ_JAAITT010000027.1"/>
</dbReference>
<dbReference type="PRINTS" id="PR00598">
    <property type="entry name" value="HTHMARR"/>
</dbReference>
<evidence type="ECO:0000256" key="3">
    <source>
        <dbReference type="ARBA" id="ARBA00023163"/>
    </source>
</evidence>
<dbReference type="EMBL" id="JAAITT010000027">
    <property type="protein sequence ID" value="NSJ50520.1"/>
    <property type="molecule type" value="Genomic_DNA"/>
</dbReference>
<evidence type="ECO:0000259" key="4">
    <source>
        <dbReference type="PROSITE" id="PS50995"/>
    </source>
</evidence>
<comment type="caution">
    <text evidence="5">The sequence shown here is derived from an EMBL/GenBank/DDBJ whole genome shotgun (WGS) entry which is preliminary data.</text>
</comment>
<gene>
    <name evidence="6" type="ORF">G5B36_17685</name>
    <name evidence="5" type="ORF">L0N08_09950</name>
</gene>
<evidence type="ECO:0000256" key="1">
    <source>
        <dbReference type="ARBA" id="ARBA00023015"/>
    </source>
</evidence>
<dbReference type="InterPro" id="IPR036390">
    <property type="entry name" value="WH_DNA-bd_sf"/>
</dbReference>
<evidence type="ECO:0000313" key="6">
    <source>
        <dbReference type="EMBL" id="NSJ50520.1"/>
    </source>
</evidence>
<dbReference type="Proteomes" id="UP001299608">
    <property type="component" value="Unassembled WGS sequence"/>
</dbReference>
<protein>
    <submittedName>
        <fullName evidence="5">MarR family transcriptional regulator</fullName>
    </submittedName>
</protein>
<keyword evidence="7" id="KW-1185">Reference proteome</keyword>
<keyword evidence="3" id="KW-0804">Transcription</keyword>
<dbReference type="PANTHER" id="PTHR42756">
    <property type="entry name" value="TRANSCRIPTIONAL REGULATOR, MARR"/>
    <property type="match status" value="1"/>
</dbReference>
<dbReference type="Gene3D" id="1.10.10.10">
    <property type="entry name" value="Winged helix-like DNA-binding domain superfamily/Winged helix DNA-binding domain"/>
    <property type="match status" value="1"/>
</dbReference>
<dbReference type="Pfam" id="PF12802">
    <property type="entry name" value="MarR_2"/>
    <property type="match status" value="1"/>
</dbReference>
<dbReference type="InterPro" id="IPR036388">
    <property type="entry name" value="WH-like_DNA-bd_sf"/>
</dbReference>
<dbReference type="AlphaFoldDB" id="A0AAX1SP42"/>
<evidence type="ECO:0000313" key="5">
    <source>
        <dbReference type="EMBL" id="MCG4745732.1"/>
    </source>
</evidence>
<dbReference type="SUPFAM" id="SSF46785">
    <property type="entry name" value="Winged helix' DNA-binding domain"/>
    <property type="match status" value="1"/>
</dbReference>
<accession>A0AAX1SP42</accession>
<reference evidence="6 7" key="1">
    <citation type="journal article" date="2020" name="Cell Host Microbe">
        <title>Functional and Genomic Variation between Human-Derived Isolates of Lachnospiraceae Reveals Inter- and Intra-Species Diversity.</title>
        <authorList>
            <person name="Sorbara M.T."/>
            <person name="Littmann E.R."/>
            <person name="Fontana E."/>
            <person name="Moody T.U."/>
            <person name="Kohout C.E."/>
            <person name="Gjonbalaj M."/>
            <person name="Eaton V."/>
            <person name="Seok R."/>
            <person name="Leiner I.M."/>
            <person name="Pamer E.G."/>
        </authorList>
    </citation>
    <scope>NUCLEOTIDE SEQUENCE [LARGE SCALE GENOMIC DNA]</scope>
    <source>
        <strain evidence="6 7">MSK.1.17</strain>
    </source>
</reference>
<name>A0AAX1SP42_9FIRM</name>
<evidence type="ECO:0000313" key="7">
    <source>
        <dbReference type="Proteomes" id="UP000669239"/>
    </source>
</evidence>
<dbReference type="GO" id="GO:0003700">
    <property type="term" value="F:DNA-binding transcription factor activity"/>
    <property type="evidence" value="ECO:0007669"/>
    <property type="project" value="InterPro"/>
</dbReference>
<dbReference type="SMART" id="SM00347">
    <property type="entry name" value="HTH_MARR"/>
    <property type="match status" value="1"/>
</dbReference>
<dbReference type="PROSITE" id="PS50995">
    <property type="entry name" value="HTH_MARR_2"/>
    <property type="match status" value="1"/>
</dbReference>
<keyword evidence="1" id="KW-0805">Transcription regulation</keyword>
<evidence type="ECO:0000256" key="2">
    <source>
        <dbReference type="ARBA" id="ARBA00023125"/>
    </source>
</evidence>
<proteinExistence type="predicted"/>
<organism evidence="5 8">
    <name type="scientific">Enterocloster aldenensis</name>
    <dbReference type="NCBI Taxonomy" id="358742"/>
    <lineage>
        <taxon>Bacteria</taxon>
        <taxon>Bacillati</taxon>
        <taxon>Bacillota</taxon>
        <taxon>Clostridia</taxon>
        <taxon>Lachnospirales</taxon>
        <taxon>Lachnospiraceae</taxon>
        <taxon>Enterocloster</taxon>
    </lineage>
</organism>
<dbReference type="InterPro" id="IPR000835">
    <property type="entry name" value="HTH_MarR-typ"/>
</dbReference>
<reference evidence="6" key="2">
    <citation type="submission" date="2020-02" db="EMBL/GenBank/DDBJ databases">
        <authorList>
            <person name="Littmann E."/>
            <person name="Sorbara M."/>
        </authorList>
    </citation>
    <scope>NUCLEOTIDE SEQUENCE</scope>
    <source>
        <strain evidence="6">MSK.1.17</strain>
    </source>
</reference>
<keyword evidence="2" id="KW-0238">DNA-binding</keyword>
<dbReference type="PANTHER" id="PTHR42756:SF1">
    <property type="entry name" value="TRANSCRIPTIONAL REPRESSOR OF EMRAB OPERON"/>
    <property type="match status" value="1"/>
</dbReference>
<dbReference type="EMBL" id="JAKNGE010000010">
    <property type="protein sequence ID" value="MCG4745732.1"/>
    <property type="molecule type" value="Genomic_DNA"/>
</dbReference>
<feature type="domain" description="HTH marR-type" evidence="4">
    <location>
        <begin position="4"/>
        <end position="138"/>
    </location>
</feature>
<reference evidence="5" key="3">
    <citation type="submission" date="2022-01" db="EMBL/GenBank/DDBJ databases">
        <title>Collection of gut derived symbiotic bacterial strains cultured from healthy donors.</title>
        <authorList>
            <person name="Lin H."/>
            <person name="Kohout C."/>
            <person name="Waligurski E."/>
            <person name="Pamer E.G."/>
        </authorList>
    </citation>
    <scope>NUCLEOTIDE SEQUENCE</scope>
    <source>
        <strain evidence="5">DFI.6.55</strain>
    </source>
</reference>
<dbReference type="Proteomes" id="UP000669239">
    <property type="component" value="Unassembled WGS sequence"/>
</dbReference>
<sequence length="150" mass="17315">MIKRYKVRHLLIRAEKARGRLLQPLFHSIGLTFGQGHARILDSLLARDHVTQKELADICHMDVTTMSRSLDRLEESGYLVRERDPGCRRSFHICLTEAGVDEAEKVHQILEFADRQIWKGLSEEEMEQFCSSLEKICDNLENCDTSKGPF</sequence>